<protein>
    <submittedName>
        <fullName evidence="2">Uncharacterized protein</fullName>
    </submittedName>
</protein>
<evidence type="ECO:0000313" key="3">
    <source>
        <dbReference type="Proteomes" id="UP001341840"/>
    </source>
</evidence>
<feature type="transmembrane region" description="Helical" evidence="1">
    <location>
        <begin position="30"/>
        <end position="55"/>
    </location>
</feature>
<feature type="transmembrane region" description="Helical" evidence="1">
    <location>
        <begin position="93"/>
        <end position="113"/>
    </location>
</feature>
<name>A0ABU6T519_9FABA</name>
<keyword evidence="1" id="KW-0472">Membrane</keyword>
<keyword evidence="1" id="KW-1133">Transmembrane helix</keyword>
<comment type="caution">
    <text evidence="2">The sequence shown here is derived from an EMBL/GenBank/DDBJ whole genome shotgun (WGS) entry which is preliminary data.</text>
</comment>
<proteinExistence type="predicted"/>
<dbReference type="Proteomes" id="UP001341840">
    <property type="component" value="Unassembled WGS sequence"/>
</dbReference>
<dbReference type="EMBL" id="JASCZI010090642">
    <property type="protein sequence ID" value="MED6143807.1"/>
    <property type="molecule type" value="Genomic_DNA"/>
</dbReference>
<keyword evidence="1" id="KW-0812">Transmembrane</keyword>
<keyword evidence="3" id="KW-1185">Reference proteome</keyword>
<gene>
    <name evidence="2" type="ORF">PIB30_009307</name>
</gene>
<evidence type="ECO:0000256" key="1">
    <source>
        <dbReference type="SAM" id="Phobius"/>
    </source>
</evidence>
<organism evidence="2 3">
    <name type="scientific">Stylosanthes scabra</name>
    <dbReference type="NCBI Taxonomy" id="79078"/>
    <lineage>
        <taxon>Eukaryota</taxon>
        <taxon>Viridiplantae</taxon>
        <taxon>Streptophyta</taxon>
        <taxon>Embryophyta</taxon>
        <taxon>Tracheophyta</taxon>
        <taxon>Spermatophyta</taxon>
        <taxon>Magnoliopsida</taxon>
        <taxon>eudicotyledons</taxon>
        <taxon>Gunneridae</taxon>
        <taxon>Pentapetalae</taxon>
        <taxon>rosids</taxon>
        <taxon>fabids</taxon>
        <taxon>Fabales</taxon>
        <taxon>Fabaceae</taxon>
        <taxon>Papilionoideae</taxon>
        <taxon>50 kb inversion clade</taxon>
        <taxon>dalbergioids sensu lato</taxon>
        <taxon>Dalbergieae</taxon>
        <taxon>Pterocarpus clade</taxon>
        <taxon>Stylosanthes</taxon>
    </lineage>
</organism>
<feature type="transmembrane region" description="Helical" evidence="1">
    <location>
        <begin position="61"/>
        <end position="81"/>
    </location>
</feature>
<reference evidence="2 3" key="1">
    <citation type="journal article" date="2023" name="Plants (Basel)">
        <title>Bridging the Gap: Combining Genomics and Transcriptomics Approaches to Understand Stylosanthes scabra, an Orphan Legume from the Brazilian Caatinga.</title>
        <authorList>
            <person name="Ferreira-Neto J.R.C."/>
            <person name="da Silva M.D."/>
            <person name="Binneck E."/>
            <person name="de Melo N.F."/>
            <person name="da Silva R.H."/>
            <person name="de Melo A.L.T.M."/>
            <person name="Pandolfi V."/>
            <person name="Bustamante F.O."/>
            <person name="Brasileiro-Vidal A.C."/>
            <person name="Benko-Iseppon A.M."/>
        </authorList>
    </citation>
    <scope>NUCLEOTIDE SEQUENCE [LARGE SCALE GENOMIC DNA]</scope>
    <source>
        <tissue evidence="2">Leaves</tissue>
    </source>
</reference>
<sequence length="121" mass="13700">MNNNGGTNKPLILSQNTTIQAATLSQSISLSILVACSLFHHACLARIFLLLYTVLDLQFNPLVPVWLFLKYLLFLNINLVFKNRSSSLVTKKTSSSTLLHPFLVSIVLTFYHLSQYIRFLL</sequence>
<accession>A0ABU6T519</accession>
<evidence type="ECO:0000313" key="2">
    <source>
        <dbReference type="EMBL" id="MED6143807.1"/>
    </source>
</evidence>